<organism evidence="4 5">
    <name type="scientific">Egibacter rhizosphaerae</name>
    <dbReference type="NCBI Taxonomy" id="1670831"/>
    <lineage>
        <taxon>Bacteria</taxon>
        <taxon>Bacillati</taxon>
        <taxon>Actinomycetota</taxon>
        <taxon>Nitriliruptoria</taxon>
        <taxon>Egibacterales</taxon>
        <taxon>Egibacteraceae</taxon>
        <taxon>Egibacter</taxon>
    </lineage>
</organism>
<dbReference type="GO" id="GO:0005886">
    <property type="term" value="C:plasma membrane"/>
    <property type="evidence" value="ECO:0007669"/>
    <property type="project" value="TreeGrafter"/>
</dbReference>
<accession>A0A411YHP3</accession>
<feature type="transmembrane region" description="Helical" evidence="2">
    <location>
        <begin position="163"/>
        <end position="181"/>
    </location>
</feature>
<protein>
    <submittedName>
        <fullName evidence="4">DUF805 domain-containing protein</fullName>
    </submittedName>
</protein>
<dbReference type="AlphaFoldDB" id="A0A411YHP3"/>
<keyword evidence="2" id="KW-0472">Membrane</keyword>
<feature type="domain" description="DUF2510" evidence="3">
    <location>
        <begin position="16"/>
        <end position="46"/>
    </location>
</feature>
<dbReference type="KEGG" id="erz:ER308_14985"/>
<feature type="region of interest" description="Disordered" evidence="1">
    <location>
        <begin position="41"/>
        <end position="75"/>
    </location>
</feature>
<dbReference type="Proteomes" id="UP000291469">
    <property type="component" value="Chromosome"/>
</dbReference>
<dbReference type="InterPro" id="IPR008523">
    <property type="entry name" value="DUF805"/>
</dbReference>
<evidence type="ECO:0000256" key="2">
    <source>
        <dbReference type="SAM" id="Phobius"/>
    </source>
</evidence>
<keyword evidence="2" id="KW-1133">Transmembrane helix</keyword>
<evidence type="ECO:0000313" key="4">
    <source>
        <dbReference type="EMBL" id="QBI20737.1"/>
    </source>
</evidence>
<evidence type="ECO:0000259" key="3">
    <source>
        <dbReference type="Pfam" id="PF10708"/>
    </source>
</evidence>
<feature type="transmembrane region" description="Helical" evidence="2">
    <location>
        <begin position="139"/>
        <end position="157"/>
    </location>
</feature>
<evidence type="ECO:0000313" key="5">
    <source>
        <dbReference type="Proteomes" id="UP000291469"/>
    </source>
</evidence>
<feature type="compositionally biased region" description="Basic and acidic residues" evidence="1">
    <location>
        <begin position="263"/>
        <end position="272"/>
    </location>
</feature>
<dbReference type="EMBL" id="CP036402">
    <property type="protein sequence ID" value="QBI20737.1"/>
    <property type="molecule type" value="Genomic_DNA"/>
</dbReference>
<name>A0A411YHP3_9ACTN</name>
<reference evidence="4 5" key="1">
    <citation type="submission" date="2019-01" db="EMBL/GenBank/DDBJ databases">
        <title>Egibacter rhizosphaerae EGI 80759T.</title>
        <authorList>
            <person name="Chen D.-D."/>
            <person name="Tian Y."/>
            <person name="Jiao J.-Y."/>
            <person name="Zhang X.-T."/>
            <person name="Zhang Y.-G."/>
            <person name="Zhang Y."/>
            <person name="Xiao M."/>
            <person name="Shu W.-S."/>
            <person name="Li W.-J."/>
        </authorList>
    </citation>
    <scope>NUCLEOTIDE SEQUENCE [LARGE SCALE GENOMIC DNA]</scope>
    <source>
        <strain evidence="4 5">EGI 80759</strain>
    </source>
</reference>
<gene>
    <name evidence="4" type="ORF">ER308_14985</name>
</gene>
<proteinExistence type="predicted"/>
<dbReference type="PANTHER" id="PTHR34980:SF2">
    <property type="entry name" value="INNER MEMBRANE PROTEIN YHAH-RELATED"/>
    <property type="match status" value="1"/>
</dbReference>
<dbReference type="OrthoDB" id="9812349at2"/>
<keyword evidence="5" id="KW-1185">Reference proteome</keyword>
<evidence type="ECO:0000256" key="1">
    <source>
        <dbReference type="SAM" id="MobiDB-lite"/>
    </source>
</evidence>
<dbReference type="InterPro" id="IPR018929">
    <property type="entry name" value="DUF2510"/>
</dbReference>
<dbReference type="Pfam" id="PF10708">
    <property type="entry name" value="DUF2510"/>
    <property type="match status" value="2"/>
</dbReference>
<feature type="region of interest" description="Disordered" evidence="1">
    <location>
        <begin position="249"/>
        <end position="272"/>
    </location>
</feature>
<dbReference type="RefSeq" id="WP_131155730.1">
    <property type="nucleotide sequence ID" value="NZ_CP036402.1"/>
</dbReference>
<dbReference type="PANTHER" id="PTHR34980">
    <property type="entry name" value="INNER MEMBRANE PROTEIN-RELATED-RELATED"/>
    <property type="match status" value="1"/>
</dbReference>
<keyword evidence="2" id="KW-0812">Transmembrane</keyword>
<feature type="domain" description="DUF2510" evidence="3">
    <location>
        <begin position="72"/>
        <end position="104"/>
    </location>
</feature>
<feature type="transmembrane region" description="Helical" evidence="2">
    <location>
        <begin position="214"/>
        <end position="240"/>
    </location>
</feature>
<feature type="transmembrane region" description="Helical" evidence="2">
    <location>
        <begin position="188"/>
        <end position="208"/>
    </location>
</feature>
<sequence length="272" mass="29969">MQGVITQGAIMQLPQPGWFEDPTDERMLRYWDGNQWAEQWHPKQDADLPPSAGRSSSEESSQRPVPAEHPPPGWHADPYGLPGQRWWDGDSWTEHVSDAGGADAHAPAASTDPLRFGEAIVTVLRKFNHFDGRAPRAEYWWWVLLQGIVSLAAWVIGSEWLSLIVFLVLLLPYLAVTTRRFHDLGRSGVWVLALLGPPLVLSLLPLLFLQAGALGALIVVTLLQPVSWLFVIALLVFCALPGQPHANQYGTPPLHPSPATDAARTDRPGGRS</sequence>
<dbReference type="Pfam" id="PF05656">
    <property type="entry name" value="DUF805"/>
    <property type="match status" value="1"/>
</dbReference>